<organism evidence="1 2">
    <name type="scientific">Brooklawnia cerclae</name>
    <dbReference type="NCBI Taxonomy" id="349934"/>
    <lineage>
        <taxon>Bacteria</taxon>
        <taxon>Bacillati</taxon>
        <taxon>Actinomycetota</taxon>
        <taxon>Actinomycetes</taxon>
        <taxon>Propionibacteriales</taxon>
        <taxon>Propionibacteriaceae</taxon>
        <taxon>Brooklawnia</taxon>
    </lineage>
</organism>
<comment type="caution">
    <text evidence="1">The sequence shown here is derived from an EMBL/GenBank/DDBJ whole genome shotgun (WGS) entry which is preliminary data.</text>
</comment>
<gene>
    <name evidence="1" type="ORF">FB473_000159</name>
</gene>
<evidence type="ECO:0000313" key="2">
    <source>
        <dbReference type="Proteomes" id="UP000749311"/>
    </source>
</evidence>
<protein>
    <submittedName>
        <fullName evidence="1">Uncharacterized protein</fullName>
    </submittedName>
</protein>
<dbReference type="RefSeq" id="WP_167163930.1">
    <property type="nucleotide sequence ID" value="NZ_BAAAOO010000012.1"/>
</dbReference>
<evidence type="ECO:0000313" key="1">
    <source>
        <dbReference type="EMBL" id="NIH55514.1"/>
    </source>
</evidence>
<reference evidence="1 2" key="1">
    <citation type="submission" date="2020-02" db="EMBL/GenBank/DDBJ databases">
        <title>Sequencing the genomes of 1000 actinobacteria strains.</title>
        <authorList>
            <person name="Klenk H.-P."/>
        </authorList>
    </citation>
    <scope>NUCLEOTIDE SEQUENCE [LARGE SCALE GENOMIC DNA]</scope>
    <source>
        <strain evidence="1 2">DSM 19609</strain>
    </source>
</reference>
<dbReference type="EMBL" id="JAAMOZ010000001">
    <property type="protein sequence ID" value="NIH55514.1"/>
    <property type="molecule type" value="Genomic_DNA"/>
</dbReference>
<dbReference type="Proteomes" id="UP000749311">
    <property type="component" value="Unassembled WGS sequence"/>
</dbReference>
<accession>A0ABX0SC58</accession>
<name>A0ABX0SC58_9ACTN</name>
<sequence length="60" mass="6656">MLYSRIGSKIIARSASAFVMPGMRSGYGSHRVRMSNFVSPAGKWLGLFMITTRMSLAEEL</sequence>
<keyword evidence="2" id="KW-1185">Reference proteome</keyword>
<proteinExistence type="predicted"/>